<gene>
    <name evidence="1" type="ORF">RM533_04285</name>
</gene>
<dbReference type="Proteomes" id="UP001259803">
    <property type="component" value="Unassembled WGS sequence"/>
</dbReference>
<sequence>METQDTDLPRKLSECVAGGLVAPVAPQISVFAAALAEQYHAQAVMFYGSNLRSRSLDGVLDFYVLQSGQREQGLWPRVAYHEQVVVSEDAADGTVDRRKQGEQKLQAKVAVMNLATFLHAAGGYHLDTTVWTRFVQPAALVWQADDAAGAAVNDAICQAVRTAAQFAAVLGPREGTERSFWQALFRATYRAELRIEKPGREEQILDYGAAHFDGLLTAAWDAAGIAYCQQGDALEPLLSQGFVQEAQTRWERRRLAGKPLNLVRLLRAAMTFNGGARYLAWKVERHTGARVPLSAFAERHPLLSLPAILSAYLGARRRARSSDQPASER</sequence>
<dbReference type="RefSeq" id="WP_311340170.1">
    <property type="nucleotide sequence ID" value="NZ_JAVRHS010000002.1"/>
</dbReference>
<organism evidence="1 2">
    <name type="scientific">Croceicoccus esteveae</name>
    <dbReference type="NCBI Taxonomy" id="3075597"/>
    <lineage>
        <taxon>Bacteria</taxon>
        <taxon>Pseudomonadati</taxon>
        <taxon>Pseudomonadota</taxon>
        <taxon>Alphaproteobacteria</taxon>
        <taxon>Sphingomonadales</taxon>
        <taxon>Erythrobacteraceae</taxon>
        <taxon>Croceicoccus</taxon>
    </lineage>
</organism>
<keyword evidence="2" id="KW-1185">Reference proteome</keyword>
<accession>A0ABU2ZIJ1</accession>
<dbReference type="EMBL" id="JAVRHS010000002">
    <property type="protein sequence ID" value="MDT0575399.1"/>
    <property type="molecule type" value="Genomic_DNA"/>
</dbReference>
<protein>
    <submittedName>
        <fullName evidence="1">Uncharacterized protein</fullName>
    </submittedName>
</protein>
<evidence type="ECO:0000313" key="2">
    <source>
        <dbReference type="Proteomes" id="UP001259803"/>
    </source>
</evidence>
<comment type="caution">
    <text evidence="1">The sequence shown here is derived from an EMBL/GenBank/DDBJ whole genome shotgun (WGS) entry which is preliminary data.</text>
</comment>
<name>A0ABU2ZIJ1_9SPHN</name>
<evidence type="ECO:0000313" key="1">
    <source>
        <dbReference type="EMBL" id="MDT0575399.1"/>
    </source>
</evidence>
<proteinExistence type="predicted"/>
<reference evidence="1 2" key="1">
    <citation type="submission" date="2023-09" db="EMBL/GenBank/DDBJ databases">
        <authorList>
            <person name="Rey-Velasco X."/>
        </authorList>
    </citation>
    <scope>NUCLEOTIDE SEQUENCE [LARGE SCALE GENOMIC DNA]</scope>
    <source>
        <strain evidence="1 2">F390</strain>
    </source>
</reference>